<evidence type="ECO:0000256" key="3">
    <source>
        <dbReference type="ARBA" id="ARBA00022722"/>
    </source>
</evidence>
<evidence type="ECO:0000256" key="8">
    <source>
        <dbReference type="ARBA" id="ARBA00022840"/>
    </source>
</evidence>
<name>A0ABR6ZYX7_9BURK</name>
<dbReference type="InterPro" id="IPR040980">
    <property type="entry name" value="SWI2_SNF2"/>
</dbReference>
<keyword evidence="6 12" id="KW-0255">Endonuclease</keyword>
<comment type="catalytic activity">
    <reaction evidence="1 10">
        <text>Endonucleolytic cleavage of DNA to give random double-stranded fragments with terminal 5'-phosphates, ATP is simultaneously hydrolyzed.</text>
        <dbReference type="EC" id="3.1.21.3"/>
    </reaction>
</comment>
<keyword evidence="13" id="KW-1185">Reference proteome</keyword>
<dbReference type="GO" id="GO:0004519">
    <property type="term" value="F:endonuclease activity"/>
    <property type="evidence" value="ECO:0007669"/>
    <property type="project" value="UniProtKB-KW"/>
</dbReference>
<accession>A0ABR6ZYX7</accession>
<proteinExistence type="inferred from homology"/>
<comment type="function">
    <text evidence="10">Subunit R is required for both nuclease and ATPase activities, but not for modification.</text>
</comment>
<dbReference type="NCBIfam" id="TIGR00348">
    <property type="entry name" value="hsdR"/>
    <property type="match status" value="1"/>
</dbReference>
<dbReference type="CDD" id="cd22332">
    <property type="entry name" value="HsdR_N"/>
    <property type="match status" value="1"/>
</dbReference>
<dbReference type="Pfam" id="PF22679">
    <property type="entry name" value="T1R_D3-like"/>
    <property type="match status" value="1"/>
</dbReference>
<reference evidence="12 13" key="1">
    <citation type="submission" date="2020-08" db="EMBL/GenBank/DDBJ databases">
        <title>Novel species isolated from subtropical streams in China.</title>
        <authorList>
            <person name="Lu H."/>
        </authorList>
    </citation>
    <scope>NUCLEOTIDE SEQUENCE [LARGE SCALE GENOMIC DNA]</scope>
    <source>
        <strain evidence="12 13">CY18W</strain>
    </source>
</reference>
<feature type="domain" description="Helicase ATP-binding" evidence="11">
    <location>
        <begin position="332"/>
        <end position="496"/>
    </location>
</feature>
<comment type="subunit">
    <text evidence="10">The type I restriction/modification system is composed of three polypeptides R, M and S.</text>
</comment>
<dbReference type="SMART" id="SM00487">
    <property type="entry name" value="DEXDc"/>
    <property type="match status" value="1"/>
</dbReference>
<keyword evidence="3" id="KW-0540">Nuclease</keyword>
<evidence type="ECO:0000256" key="2">
    <source>
        <dbReference type="ARBA" id="ARBA00008598"/>
    </source>
</evidence>
<dbReference type="Gene3D" id="3.90.1570.50">
    <property type="match status" value="1"/>
</dbReference>
<evidence type="ECO:0000259" key="11">
    <source>
        <dbReference type="PROSITE" id="PS51192"/>
    </source>
</evidence>
<dbReference type="EMBL" id="JACOGF010000024">
    <property type="protein sequence ID" value="MBC3921057.1"/>
    <property type="molecule type" value="Genomic_DNA"/>
</dbReference>
<keyword evidence="4 10" id="KW-0547">Nucleotide-binding</keyword>
<protein>
    <recommendedName>
        <fullName evidence="10">Type I restriction enzyme endonuclease subunit</fullName>
        <shortName evidence="10">R protein</shortName>
        <ecNumber evidence="10">3.1.21.3</ecNumber>
    </recommendedName>
</protein>
<organism evidence="12 13">
    <name type="scientific">Undibacterium hunanense</name>
    <dbReference type="NCBI Taxonomy" id="2762292"/>
    <lineage>
        <taxon>Bacteria</taxon>
        <taxon>Pseudomonadati</taxon>
        <taxon>Pseudomonadota</taxon>
        <taxon>Betaproteobacteria</taxon>
        <taxon>Burkholderiales</taxon>
        <taxon>Oxalobacteraceae</taxon>
        <taxon>Undibacterium</taxon>
    </lineage>
</organism>
<dbReference type="InterPro" id="IPR051268">
    <property type="entry name" value="Type-I_R_enzyme_R_subunit"/>
</dbReference>
<dbReference type="InterPro" id="IPR014001">
    <property type="entry name" value="Helicase_ATP-bd"/>
</dbReference>
<gene>
    <name evidence="12" type="ORF">H8L32_26580</name>
</gene>
<dbReference type="InterPro" id="IPR027417">
    <property type="entry name" value="P-loop_NTPase"/>
</dbReference>
<evidence type="ECO:0000256" key="5">
    <source>
        <dbReference type="ARBA" id="ARBA00022747"/>
    </source>
</evidence>
<dbReference type="EC" id="3.1.21.3" evidence="10"/>
<evidence type="ECO:0000256" key="9">
    <source>
        <dbReference type="ARBA" id="ARBA00023125"/>
    </source>
</evidence>
<dbReference type="CDD" id="cd18800">
    <property type="entry name" value="SF2_C_EcoR124I-like"/>
    <property type="match status" value="1"/>
</dbReference>
<dbReference type="PANTHER" id="PTHR30195">
    <property type="entry name" value="TYPE I SITE-SPECIFIC DEOXYRIBONUCLEASE PROTEIN SUBUNIT M AND R"/>
    <property type="match status" value="1"/>
</dbReference>
<dbReference type="RefSeq" id="WP_186950892.1">
    <property type="nucleotide sequence ID" value="NZ_JACOGF010000024.1"/>
</dbReference>
<dbReference type="PROSITE" id="PS51192">
    <property type="entry name" value="HELICASE_ATP_BIND_1"/>
    <property type="match status" value="1"/>
</dbReference>
<comment type="similarity">
    <text evidence="2 10">Belongs to the HsdR family.</text>
</comment>
<keyword evidence="5 10" id="KW-0680">Restriction system</keyword>
<dbReference type="Pfam" id="PF18766">
    <property type="entry name" value="SWI2_SNF2"/>
    <property type="match status" value="1"/>
</dbReference>
<dbReference type="InterPro" id="IPR055180">
    <property type="entry name" value="HsdR_RecA-like_helicase_dom_2"/>
</dbReference>
<dbReference type="InterPro" id="IPR007409">
    <property type="entry name" value="Restrct_endonuc_type1_HsdR_N"/>
</dbReference>
<dbReference type="Gene3D" id="3.40.50.300">
    <property type="entry name" value="P-loop containing nucleotide triphosphate hydrolases"/>
    <property type="match status" value="2"/>
</dbReference>
<keyword evidence="9 10" id="KW-0238">DNA-binding</keyword>
<dbReference type="InterPro" id="IPR004473">
    <property type="entry name" value="Restrct_endonuc_typeI_HsdR"/>
</dbReference>
<dbReference type="CDD" id="cd18030">
    <property type="entry name" value="DEXHc_RE_I_HsdR"/>
    <property type="match status" value="1"/>
</dbReference>
<dbReference type="Pfam" id="PF04313">
    <property type="entry name" value="HSDR_N"/>
    <property type="match status" value="1"/>
</dbReference>
<keyword evidence="8 10" id="KW-0067">ATP-binding</keyword>
<evidence type="ECO:0000256" key="6">
    <source>
        <dbReference type="ARBA" id="ARBA00022759"/>
    </source>
</evidence>
<evidence type="ECO:0000313" key="12">
    <source>
        <dbReference type="EMBL" id="MBC3921057.1"/>
    </source>
</evidence>
<sequence>MTNDEYDKVELPALTQLQQLGWTYLHGAQFAPAFYAENGEREYFREVVLEKRLKAALLRINPWISEENLRKVMREITHPAAATLMEANLNLWQMLVHYQSVEQDLGHGRRGQTVKVIDFDNLANNEYLCVNQFKIEGVNEFVIPDILLFVNGLPLAVIEAKSPYVTNPMEKGIDQLRRYANRRAPHEDEGAERLFNYNQLMVCTHRDQARVGTISSKVEHYLEWKDAYPLNEAEVLATTALNATVVLPTTDTASPGGIGVAESAVPYAAILGTPVVANSQQILLAGIFSHANFLDLIRNFTLYEPIDGRMVKKIARYQQFRAVHKTINRLKHGVSKKDKGGIIWHTQGSGKSLTMVMLAIKMRRDPALRDYKLVFITDRTQLDQQLTAQFERAQGETVYHASSVAHLKELLAKDSSDLITAMVQKFQEGELADFPLLNKSEKIIVLADEAHRTQYGSLGVAINAGLPNAPKIAFTGTPLITSEKTTHEFGSYIDTYTIEEAVADGATCQILYEGREAKTKVTGDSLDKLFDEYFADRSAEDKAAIKKKYGTEQAVLEAPQRIRWVCIDLLKHYREHIQPNGFKAMIVTSSRRAAVVYKQTIDELEGPQCAAIISGSHNDEALYTPHTDSVLQKQQIDNFKKPIAEHALSIIVVKDMLLTGFDAPICQVMYLDRKLREHTLLQAIARVNRTANGKERGYIVDYFGLSDYLTEALDMFSKEDVAGALQDLKDEIPKLKATHTRVLRHFKGIALSNLDACVLALKDEEVRQQFEIDFKKFARQMDIVMPDVGAKPFVHDLTLLGKINQGARNIYRDAQLDLAGVGEKVRALIEEHIRATGVDPKIPPIDLLSVDYKKKLQEHKSDESKASEIENAIKHHIDINLAEDEEYYKSLSAKLDEILRKKSERWDELVQMLLDFRDNIKSDRKKAAEELGLNDTEFAFHNILLAEVTRMQGDDALSEAQHDEIVKLTKVLVTMLDEASNIVDFFKKQDEIKRLKRDIKRTVVESSFDSEALRTQVMDRFMELAKVKFK</sequence>
<dbReference type="Pfam" id="PF11867">
    <property type="entry name" value="T1RH-like_C"/>
    <property type="match status" value="1"/>
</dbReference>
<dbReference type="Proteomes" id="UP000650424">
    <property type="component" value="Unassembled WGS sequence"/>
</dbReference>
<evidence type="ECO:0000313" key="13">
    <source>
        <dbReference type="Proteomes" id="UP000650424"/>
    </source>
</evidence>
<evidence type="ECO:0000256" key="10">
    <source>
        <dbReference type="RuleBase" id="RU364115"/>
    </source>
</evidence>
<dbReference type="SUPFAM" id="SSF52540">
    <property type="entry name" value="P-loop containing nucleoside triphosphate hydrolases"/>
    <property type="match status" value="2"/>
</dbReference>
<evidence type="ECO:0000256" key="1">
    <source>
        <dbReference type="ARBA" id="ARBA00000851"/>
    </source>
</evidence>
<evidence type="ECO:0000256" key="4">
    <source>
        <dbReference type="ARBA" id="ARBA00022741"/>
    </source>
</evidence>
<keyword evidence="7 10" id="KW-0378">Hydrolase</keyword>
<comment type="caution">
    <text evidence="12">The sequence shown here is derived from an EMBL/GenBank/DDBJ whole genome shotgun (WGS) entry which is preliminary data.</text>
</comment>
<dbReference type="PANTHER" id="PTHR30195:SF15">
    <property type="entry name" value="TYPE I RESTRICTION ENZYME HINDI ENDONUCLEASE SUBUNIT"/>
    <property type="match status" value="1"/>
</dbReference>
<evidence type="ECO:0000256" key="7">
    <source>
        <dbReference type="ARBA" id="ARBA00022801"/>
    </source>
</evidence>
<dbReference type="InterPro" id="IPR021810">
    <property type="entry name" value="T1RH-like_C"/>
</dbReference>